<dbReference type="GO" id="GO:0004659">
    <property type="term" value="F:prenyltransferase activity"/>
    <property type="evidence" value="ECO:0007669"/>
    <property type="project" value="TreeGrafter"/>
</dbReference>
<reference evidence="5" key="2">
    <citation type="submission" date="2025-08" db="UniProtKB">
        <authorList>
            <consortium name="RefSeq"/>
        </authorList>
    </citation>
    <scope>IDENTIFICATION</scope>
    <source>
        <tissue evidence="5">Leaf</tissue>
    </source>
</reference>
<proteinExistence type="predicted"/>
<dbReference type="Proteomes" id="UP000515123">
    <property type="component" value="Linkage group 7"/>
</dbReference>
<dbReference type="PANTHER" id="PTHR43281:SF6">
    <property type="entry name" value="HETERODIMERIC GERANYLGERANYL PYROPHOSPHATE SYNTHASE SMALL SUBUNIT, CHLOROPLASTIC-LIKE"/>
    <property type="match status" value="1"/>
</dbReference>
<evidence type="ECO:0000313" key="4">
    <source>
        <dbReference type="Proteomes" id="UP000515123"/>
    </source>
</evidence>
<dbReference type="GO" id="GO:0046872">
    <property type="term" value="F:metal ion binding"/>
    <property type="evidence" value="ECO:0007669"/>
    <property type="project" value="UniProtKB-KW"/>
</dbReference>
<gene>
    <name evidence="5" type="primary">LOC109713251</name>
</gene>
<reference evidence="4" key="1">
    <citation type="journal article" date="2015" name="Nat. Genet.">
        <title>The pineapple genome and the evolution of CAM photosynthesis.</title>
        <authorList>
            <person name="Ming R."/>
            <person name="VanBuren R."/>
            <person name="Wai C.M."/>
            <person name="Tang H."/>
            <person name="Schatz M.C."/>
            <person name="Bowers J.E."/>
            <person name="Lyons E."/>
            <person name="Wang M.L."/>
            <person name="Chen J."/>
            <person name="Biggers E."/>
            <person name="Zhang J."/>
            <person name="Huang L."/>
            <person name="Zhang L."/>
            <person name="Miao W."/>
            <person name="Zhang J."/>
            <person name="Ye Z."/>
            <person name="Miao C."/>
            <person name="Lin Z."/>
            <person name="Wang H."/>
            <person name="Zhou H."/>
            <person name="Yim W.C."/>
            <person name="Priest H.D."/>
            <person name="Zheng C."/>
            <person name="Woodhouse M."/>
            <person name="Edger P.P."/>
            <person name="Guyot R."/>
            <person name="Guo H.B."/>
            <person name="Guo H."/>
            <person name="Zheng G."/>
            <person name="Singh R."/>
            <person name="Sharma A."/>
            <person name="Min X."/>
            <person name="Zheng Y."/>
            <person name="Lee H."/>
            <person name="Gurtowski J."/>
            <person name="Sedlazeck F.J."/>
            <person name="Harkess A."/>
            <person name="McKain M.R."/>
            <person name="Liao Z."/>
            <person name="Fang J."/>
            <person name="Liu J."/>
            <person name="Zhang X."/>
            <person name="Zhang Q."/>
            <person name="Hu W."/>
            <person name="Qin Y."/>
            <person name="Wang K."/>
            <person name="Chen L.Y."/>
            <person name="Shirley N."/>
            <person name="Lin Y.R."/>
            <person name="Liu L.Y."/>
            <person name="Hernandez A.G."/>
            <person name="Wright C.L."/>
            <person name="Bulone V."/>
            <person name="Tuskan G.A."/>
            <person name="Heath K."/>
            <person name="Zee F."/>
            <person name="Moore P.H."/>
            <person name="Sunkar R."/>
            <person name="Leebens-Mack J.H."/>
            <person name="Mockler T."/>
            <person name="Bennetzen J.L."/>
            <person name="Freeling M."/>
            <person name="Sankoff D."/>
            <person name="Paterson A.H."/>
            <person name="Zhu X."/>
            <person name="Yang X."/>
            <person name="Smith J.A."/>
            <person name="Cushman J.C."/>
            <person name="Paull R.E."/>
            <person name="Yu Q."/>
        </authorList>
    </citation>
    <scope>NUCLEOTIDE SEQUENCE [LARGE SCALE GENOMIC DNA]</scope>
    <source>
        <strain evidence="4">cv. F153</strain>
    </source>
</reference>
<sequence>MASTLPFISGPGVYLTNHKFPLSTRSILRASAYSSSCGPRRRFTLHFASASASASAYSSSGADDDDDLRAHVPAAAPGALAAPMGRTIAAAPATIAPHLCAAACALLGGGDGALAADAARAIAVARSALHSRAAGAGGCGELLAGDALLPLAFGILVRGSWRAHGAALRAVVEVAAAMGASGAAGGYCMEAEGRGEDVERVVEMTDGRVGECAAVCGALASLAAAEAEAEEEEAHVNGG</sequence>
<evidence type="ECO:0000313" key="5">
    <source>
        <dbReference type="RefSeq" id="XP_020092840.1"/>
    </source>
</evidence>
<keyword evidence="4" id="KW-1185">Reference proteome</keyword>
<dbReference type="PANTHER" id="PTHR43281">
    <property type="entry name" value="FARNESYL DIPHOSPHATE SYNTHASE"/>
    <property type="match status" value="1"/>
</dbReference>
<protein>
    <submittedName>
        <fullName evidence="5">Heterodimeric geranylgeranyl pyrophosphate synthase small subunit, chloroplastic-like</fullName>
    </submittedName>
</protein>
<dbReference type="GeneID" id="109713251"/>
<dbReference type="Gene3D" id="1.10.600.10">
    <property type="entry name" value="Farnesyl Diphosphate Synthase"/>
    <property type="match status" value="1"/>
</dbReference>
<keyword evidence="3" id="KW-0460">Magnesium</keyword>
<evidence type="ECO:0000256" key="2">
    <source>
        <dbReference type="ARBA" id="ARBA00022723"/>
    </source>
</evidence>
<accession>A0A6P5FI24</accession>
<organism evidence="4 5">
    <name type="scientific">Ananas comosus</name>
    <name type="common">Pineapple</name>
    <name type="synonym">Ananas ananas</name>
    <dbReference type="NCBI Taxonomy" id="4615"/>
    <lineage>
        <taxon>Eukaryota</taxon>
        <taxon>Viridiplantae</taxon>
        <taxon>Streptophyta</taxon>
        <taxon>Embryophyta</taxon>
        <taxon>Tracheophyta</taxon>
        <taxon>Spermatophyta</taxon>
        <taxon>Magnoliopsida</taxon>
        <taxon>Liliopsida</taxon>
        <taxon>Poales</taxon>
        <taxon>Bromeliaceae</taxon>
        <taxon>Bromelioideae</taxon>
        <taxon>Ananas</taxon>
    </lineage>
</organism>
<dbReference type="RefSeq" id="XP_020092840.1">
    <property type="nucleotide sequence ID" value="XM_020237251.1"/>
</dbReference>
<evidence type="ECO:0000256" key="1">
    <source>
        <dbReference type="ARBA" id="ARBA00001946"/>
    </source>
</evidence>
<dbReference type="InterPro" id="IPR008949">
    <property type="entry name" value="Isoprenoid_synthase_dom_sf"/>
</dbReference>
<keyword evidence="2" id="KW-0479">Metal-binding</keyword>
<dbReference type="AlphaFoldDB" id="A0A6P5FI24"/>
<name>A0A6P5FI24_ANACO</name>
<comment type="cofactor">
    <cofactor evidence="1">
        <name>Mg(2+)</name>
        <dbReference type="ChEBI" id="CHEBI:18420"/>
    </cofactor>
</comment>
<evidence type="ECO:0000256" key="3">
    <source>
        <dbReference type="ARBA" id="ARBA00022842"/>
    </source>
</evidence>